<keyword evidence="2" id="KW-1185">Reference proteome</keyword>
<sequence>MTKLRSSVLRSVGLPGEATSPNIESPDDEILDGLVKAATVQSEPRDHRRRARQFNRKSCKQFHSLRLMCLHDSLIWKIQFKEKGNGYLTSSVAQKYASCLR</sequence>
<dbReference type="AlphaFoldDB" id="A0A0M3HLI6"/>
<evidence type="ECO:0000256" key="1">
    <source>
        <dbReference type="SAM" id="MobiDB-lite"/>
    </source>
</evidence>
<evidence type="ECO:0000313" key="3">
    <source>
        <dbReference type="WBParaSite" id="ALUE_0000238101-mRNA-1"/>
    </source>
</evidence>
<dbReference type="WBParaSite" id="ALUE_0000238101-mRNA-1">
    <property type="protein sequence ID" value="ALUE_0000238101-mRNA-1"/>
    <property type="gene ID" value="ALUE_0000238101"/>
</dbReference>
<evidence type="ECO:0000313" key="2">
    <source>
        <dbReference type="Proteomes" id="UP000036681"/>
    </source>
</evidence>
<feature type="region of interest" description="Disordered" evidence="1">
    <location>
        <begin position="1"/>
        <end position="27"/>
    </location>
</feature>
<accession>A0A0M3HLI6</accession>
<organism evidence="2 3">
    <name type="scientific">Ascaris lumbricoides</name>
    <name type="common">Giant roundworm</name>
    <dbReference type="NCBI Taxonomy" id="6252"/>
    <lineage>
        <taxon>Eukaryota</taxon>
        <taxon>Metazoa</taxon>
        <taxon>Ecdysozoa</taxon>
        <taxon>Nematoda</taxon>
        <taxon>Chromadorea</taxon>
        <taxon>Rhabditida</taxon>
        <taxon>Spirurina</taxon>
        <taxon>Ascaridomorpha</taxon>
        <taxon>Ascaridoidea</taxon>
        <taxon>Ascarididae</taxon>
        <taxon>Ascaris</taxon>
    </lineage>
</organism>
<dbReference type="Proteomes" id="UP000036681">
    <property type="component" value="Unplaced"/>
</dbReference>
<proteinExistence type="predicted"/>
<reference evidence="3" key="1">
    <citation type="submission" date="2017-02" db="UniProtKB">
        <authorList>
            <consortium name="WormBaseParasite"/>
        </authorList>
    </citation>
    <scope>IDENTIFICATION</scope>
</reference>
<name>A0A0M3HLI6_ASCLU</name>
<protein>
    <submittedName>
        <fullName evidence="3">Uncharacterized protein</fullName>
    </submittedName>
</protein>